<dbReference type="InterPro" id="IPR006577">
    <property type="entry name" value="UAS"/>
</dbReference>
<evidence type="ECO:0000313" key="4">
    <source>
        <dbReference type="EMBL" id="KAF2843480.1"/>
    </source>
</evidence>
<dbReference type="GO" id="GO:0036503">
    <property type="term" value="P:ERAD pathway"/>
    <property type="evidence" value="ECO:0007669"/>
    <property type="project" value="TreeGrafter"/>
</dbReference>
<dbReference type="Gene3D" id="3.10.20.90">
    <property type="entry name" value="Phosphatidylinositol 3-kinase Catalytic Subunit, Chain A, domain 1"/>
    <property type="match status" value="1"/>
</dbReference>
<feature type="region of interest" description="Disordered" evidence="2">
    <location>
        <begin position="330"/>
        <end position="374"/>
    </location>
</feature>
<dbReference type="InterPro" id="IPR001012">
    <property type="entry name" value="UBX_dom"/>
</dbReference>
<keyword evidence="5" id="KW-1185">Reference proteome</keyword>
<dbReference type="SUPFAM" id="SSF54236">
    <property type="entry name" value="Ubiquitin-like"/>
    <property type="match status" value="1"/>
</dbReference>
<gene>
    <name evidence="4" type="ORF">M501DRAFT_1006039</name>
</gene>
<keyword evidence="1" id="KW-0175">Coiled coil</keyword>
<sequence>MADSAIDISTLSEAQQLALQQFTSVTDQDLGAAIPLLQRCQWNVQIAIARFFDGEPADPTSESVPEIPQPRDIRRQETLLNGFSSSSRSASSPLEPAPRIVPQPESQVARPAPLLLSVLFAPFNIAYSIISRSFGLLAYLFPFLPRLFSRITARNSTSAARRNTSGRRPLNTRDTAARFIREFEEEYGSNELPFFENGYAQAFDLAKKELKFLVVVLLSMEHDDTSSWVKKTLLSQEVMNFLKDPANNIIFWAGNVQDAEAYQVSNALSCTKFPFAGVIVHTPSISSTSMSLVARIAGPTTPSEMVSKVRSAITQYSSAINGIRASRAEQQASRDLREAQNSAYQRSLAQDRERARRKKEAEEARRREELEAREKQEAFEREARNLAEWKLWRAQSIVPEPDKSVKDVVRISLRMPDGERVVRRFAASLPLEELYAFVECYEVLQSEKVASEAKKPERYIHEYKFQLVSPVPRAVYELEGGGTIQERIGRSGNLIVERTDLDDEDDDE</sequence>
<dbReference type="SUPFAM" id="SSF46934">
    <property type="entry name" value="UBA-like"/>
    <property type="match status" value="1"/>
</dbReference>
<dbReference type="GO" id="GO:0043130">
    <property type="term" value="F:ubiquitin binding"/>
    <property type="evidence" value="ECO:0007669"/>
    <property type="project" value="TreeGrafter"/>
</dbReference>
<feature type="compositionally biased region" description="Polar residues" evidence="2">
    <location>
        <begin position="339"/>
        <end position="348"/>
    </location>
</feature>
<evidence type="ECO:0000256" key="1">
    <source>
        <dbReference type="ARBA" id="ARBA00023054"/>
    </source>
</evidence>
<feature type="domain" description="UBX" evidence="3">
    <location>
        <begin position="404"/>
        <end position="473"/>
    </location>
</feature>
<dbReference type="PANTHER" id="PTHR23322">
    <property type="entry name" value="FAS-ASSOCIATED PROTEIN"/>
    <property type="match status" value="1"/>
</dbReference>
<protein>
    <submittedName>
        <fullName evidence="4">UBX-domain-containing protein</fullName>
    </submittedName>
</protein>
<comment type="caution">
    <text evidence="4">The sequence shown here is derived from an EMBL/GenBank/DDBJ whole genome shotgun (WGS) entry which is preliminary data.</text>
</comment>
<accession>A0A9P4VVE5</accession>
<dbReference type="OrthoDB" id="1026733at2759"/>
<name>A0A9P4VVE5_9PEZI</name>
<dbReference type="SUPFAM" id="SSF52833">
    <property type="entry name" value="Thioredoxin-like"/>
    <property type="match status" value="1"/>
</dbReference>
<organism evidence="4 5">
    <name type="scientific">Patellaria atrata CBS 101060</name>
    <dbReference type="NCBI Taxonomy" id="1346257"/>
    <lineage>
        <taxon>Eukaryota</taxon>
        <taxon>Fungi</taxon>
        <taxon>Dikarya</taxon>
        <taxon>Ascomycota</taxon>
        <taxon>Pezizomycotina</taxon>
        <taxon>Dothideomycetes</taxon>
        <taxon>Dothideomycetes incertae sedis</taxon>
        <taxon>Patellariales</taxon>
        <taxon>Patellariaceae</taxon>
        <taxon>Patellaria</taxon>
    </lineage>
</organism>
<dbReference type="PROSITE" id="PS50033">
    <property type="entry name" value="UBX"/>
    <property type="match status" value="1"/>
</dbReference>
<dbReference type="Gene3D" id="1.10.8.10">
    <property type="entry name" value="DNA helicase RuvA subunit, C-terminal domain"/>
    <property type="match status" value="1"/>
</dbReference>
<dbReference type="PANTHER" id="PTHR23322:SF1">
    <property type="entry name" value="FAS-ASSOCIATED FACTOR 2"/>
    <property type="match status" value="1"/>
</dbReference>
<dbReference type="EMBL" id="MU006089">
    <property type="protein sequence ID" value="KAF2843480.1"/>
    <property type="molecule type" value="Genomic_DNA"/>
</dbReference>
<dbReference type="GO" id="GO:0005783">
    <property type="term" value="C:endoplasmic reticulum"/>
    <property type="evidence" value="ECO:0007669"/>
    <property type="project" value="TreeGrafter"/>
</dbReference>
<dbReference type="InterPro" id="IPR036249">
    <property type="entry name" value="Thioredoxin-like_sf"/>
</dbReference>
<feature type="compositionally biased region" description="Basic and acidic residues" evidence="2">
    <location>
        <begin position="349"/>
        <end position="374"/>
    </location>
</feature>
<evidence type="ECO:0000313" key="5">
    <source>
        <dbReference type="Proteomes" id="UP000799429"/>
    </source>
</evidence>
<dbReference type="Pfam" id="PF00789">
    <property type="entry name" value="UBX"/>
    <property type="match status" value="1"/>
</dbReference>
<dbReference type="Gene3D" id="3.40.30.10">
    <property type="entry name" value="Glutaredoxin"/>
    <property type="match status" value="1"/>
</dbReference>
<dbReference type="SMART" id="SM00594">
    <property type="entry name" value="UAS"/>
    <property type="match status" value="1"/>
</dbReference>
<dbReference type="AlphaFoldDB" id="A0A9P4VVE5"/>
<dbReference type="InterPro" id="IPR050730">
    <property type="entry name" value="UBX_domain-protein"/>
</dbReference>
<dbReference type="SMART" id="SM00166">
    <property type="entry name" value="UBX"/>
    <property type="match status" value="1"/>
</dbReference>
<dbReference type="InterPro" id="IPR009060">
    <property type="entry name" value="UBA-like_sf"/>
</dbReference>
<proteinExistence type="predicted"/>
<evidence type="ECO:0000259" key="3">
    <source>
        <dbReference type="PROSITE" id="PS50033"/>
    </source>
</evidence>
<dbReference type="Proteomes" id="UP000799429">
    <property type="component" value="Unassembled WGS sequence"/>
</dbReference>
<feature type="region of interest" description="Disordered" evidence="2">
    <location>
        <begin position="83"/>
        <end position="103"/>
    </location>
</feature>
<evidence type="ECO:0000256" key="2">
    <source>
        <dbReference type="SAM" id="MobiDB-lite"/>
    </source>
</evidence>
<reference evidence="4" key="1">
    <citation type="journal article" date="2020" name="Stud. Mycol.">
        <title>101 Dothideomycetes genomes: a test case for predicting lifestyles and emergence of pathogens.</title>
        <authorList>
            <person name="Haridas S."/>
            <person name="Albert R."/>
            <person name="Binder M."/>
            <person name="Bloem J."/>
            <person name="Labutti K."/>
            <person name="Salamov A."/>
            <person name="Andreopoulos B."/>
            <person name="Baker S."/>
            <person name="Barry K."/>
            <person name="Bills G."/>
            <person name="Bluhm B."/>
            <person name="Cannon C."/>
            <person name="Castanera R."/>
            <person name="Culley D."/>
            <person name="Daum C."/>
            <person name="Ezra D."/>
            <person name="Gonzalez J."/>
            <person name="Henrissat B."/>
            <person name="Kuo A."/>
            <person name="Liang C."/>
            <person name="Lipzen A."/>
            <person name="Lutzoni F."/>
            <person name="Magnuson J."/>
            <person name="Mondo S."/>
            <person name="Nolan M."/>
            <person name="Ohm R."/>
            <person name="Pangilinan J."/>
            <person name="Park H.-J."/>
            <person name="Ramirez L."/>
            <person name="Alfaro M."/>
            <person name="Sun H."/>
            <person name="Tritt A."/>
            <person name="Yoshinaga Y."/>
            <person name="Zwiers L.-H."/>
            <person name="Turgeon B."/>
            <person name="Goodwin S."/>
            <person name="Spatafora J."/>
            <person name="Crous P."/>
            <person name="Grigoriev I."/>
        </authorList>
    </citation>
    <scope>NUCLEOTIDE SEQUENCE</scope>
    <source>
        <strain evidence="4">CBS 101060</strain>
    </source>
</reference>
<dbReference type="CDD" id="cd14273">
    <property type="entry name" value="UBA_TAP-C_like"/>
    <property type="match status" value="1"/>
</dbReference>
<dbReference type="CDD" id="cd01767">
    <property type="entry name" value="UBX"/>
    <property type="match status" value="1"/>
</dbReference>
<dbReference type="Pfam" id="PF14555">
    <property type="entry name" value="UBA_4"/>
    <property type="match status" value="1"/>
</dbReference>
<dbReference type="InterPro" id="IPR029071">
    <property type="entry name" value="Ubiquitin-like_domsf"/>
</dbReference>